<dbReference type="EMBL" id="CP093344">
    <property type="protein sequence ID" value="WOG88356.1"/>
    <property type="molecule type" value="Genomic_DNA"/>
</dbReference>
<dbReference type="InterPro" id="IPR024083">
    <property type="entry name" value="Fumarase/histidase_N"/>
</dbReference>
<dbReference type="InterPro" id="IPR005677">
    <property type="entry name" value="Fum_hydII"/>
</dbReference>
<proteinExistence type="predicted"/>
<organism evidence="2">
    <name type="scientific">Daucus carota subsp. sativus</name>
    <name type="common">Carrot</name>
    <dbReference type="NCBI Taxonomy" id="79200"/>
    <lineage>
        <taxon>Eukaryota</taxon>
        <taxon>Viridiplantae</taxon>
        <taxon>Streptophyta</taxon>
        <taxon>Embryophyta</taxon>
        <taxon>Tracheophyta</taxon>
        <taxon>Spermatophyta</taxon>
        <taxon>Magnoliopsida</taxon>
        <taxon>eudicotyledons</taxon>
        <taxon>Gunneridae</taxon>
        <taxon>Pentapetalae</taxon>
        <taxon>asterids</taxon>
        <taxon>campanulids</taxon>
        <taxon>Apiales</taxon>
        <taxon>Apiaceae</taxon>
        <taxon>Apioideae</taxon>
        <taxon>Scandiceae</taxon>
        <taxon>Daucinae</taxon>
        <taxon>Daucus</taxon>
        <taxon>Daucus sect. Daucus</taxon>
    </lineage>
</organism>
<dbReference type="AlphaFoldDB" id="A0A166E0A0"/>
<evidence type="ECO:0000259" key="1">
    <source>
        <dbReference type="Pfam" id="PF00206"/>
    </source>
</evidence>
<dbReference type="Pfam" id="PF00206">
    <property type="entry name" value="Lyase_1"/>
    <property type="match status" value="1"/>
</dbReference>
<reference evidence="2" key="1">
    <citation type="journal article" date="2016" name="Nat. Genet.">
        <title>A high-quality carrot genome assembly provides new insights into carotenoid accumulation and asterid genome evolution.</title>
        <authorList>
            <person name="Iorizzo M."/>
            <person name="Ellison S."/>
            <person name="Senalik D."/>
            <person name="Zeng P."/>
            <person name="Satapoomin P."/>
            <person name="Huang J."/>
            <person name="Bowman M."/>
            <person name="Iovene M."/>
            <person name="Sanseverino W."/>
            <person name="Cavagnaro P."/>
            <person name="Yildiz M."/>
            <person name="Macko-Podgorni A."/>
            <person name="Moranska E."/>
            <person name="Grzebelus E."/>
            <person name="Grzebelus D."/>
            <person name="Ashrafi H."/>
            <person name="Zheng Z."/>
            <person name="Cheng S."/>
            <person name="Spooner D."/>
            <person name="Van Deynze A."/>
            <person name="Simon P."/>
        </authorList>
    </citation>
    <scope>NUCLEOTIDE SEQUENCE [LARGE SCALE GENOMIC DNA]</scope>
    <source>
        <tissue evidence="2">Leaf</tissue>
    </source>
</reference>
<dbReference type="PANTHER" id="PTHR11444">
    <property type="entry name" value="ASPARTATEAMMONIA/ARGININOSUCCINATE/ADENYLOSUCCINATE LYASE"/>
    <property type="match status" value="1"/>
</dbReference>
<dbReference type="STRING" id="79200.A0A166E0A0"/>
<dbReference type="GO" id="GO:0005739">
    <property type="term" value="C:mitochondrion"/>
    <property type="evidence" value="ECO:0007669"/>
    <property type="project" value="TreeGrafter"/>
</dbReference>
<evidence type="ECO:0000313" key="3">
    <source>
        <dbReference type="EMBL" id="WOG88356.1"/>
    </source>
</evidence>
<dbReference type="GO" id="GO:0006108">
    <property type="term" value="P:malate metabolic process"/>
    <property type="evidence" value="ECO:0007669"/>
    <property type="project" value="TreeGrafter"/>
</dbReference>
<dbReference type="GO" id="GO:0004333">
    <property type="term" value="F:fumarate hydratase activity"/>
    <property type="evidence" value="ECO:0007669"/>
    <property type="project" value="InterPro"/>
</dbReference>
<accession>A0A166E0A0</accession>
<dbReference type="EMBL" id="LNRQ01000002">
    <property type="protein sequence ID" value="KZN05910.1"/>
    <property type="molecule type" value="Genomic_DNA"/>
</dbReference>
<dbReference type="Gramene" id="KZN05910">
    <property type="protein sequence ID" value="KZN05910"/>
    <property type="gene ID" value="DCAR_006747"/>
</dbReference>
<gene>
    <name evidence="2" type="ORF">DCAR_006747</name>
    <name evidence="3" type="ORF">DCAR_0207591</name>
</gene>
<keyword evidence="4" id="KW-1185">Reference proteome</keyword>
<protein>
    <recommendedName>
        <fullName evidence="1">Fumarate lyase N-terminal domain-containing protein</fullName>
    </recommendedName>
</protein>
<feature type="domain" description="Fumarate lyase N-terminal" evidence="1">
    <location>
        <begin position="25"/>
        <end position="113"/>
    </location>
</feature>
<name>A0A166E0A0_DAUCS</name>
<dbReference type="GO" id="GO:0006099">
    <property type="term" value="P:tricarboxylic acid cycle"/>
    <property type="evidence" value="ECO:0007669"/>
    <property type="project" value="TreeGrafter"/>
</dbReference>
<sequence length="124" mass="14282">MPSRLANANPLRFFSSFREERDTFGPIQVPSDKLWGAQTQRSLQNFKIGGEHERMPEPIVRASNMEYGLDPSIRKAIMQTTQEVAEGKLNDHFFLVIWQTGSGTQSNMNANELQWKSIYDLYRS</sequence>
<dbReference type="PANTHER" id="PTHR11444:SF1">
    <property type="entry name" value="FUMARATE HYDRATASE, MITOCHONDRIAL"/>
    <property type="match status" value="1"/>
</dbReference>
<reference evidence="3" key="2">
    <citation type="submission" date="2022-03" db="EMBL/GenBank/DDBJ databases">
        <title>Draft title - Genomic analysis of global carrot germplasm unveils the trajectory of domestication and the origin of high carotenoid orange carrot.</title>
        <authorList>
            <person name="Iorizzo M."/>
            <person name="Ellison S."/>
            <person name="Senalik D."/>
            <person name="Macko-Podgorni A."/>
            <person name="Grzebelus D."/>
            <person name="Bostan H."/>
            <person name="Rolling W."/>
            <person name="Curaba J."/>
            <person name="Simon P."/>
        </authorList>
    </citation>
    <scope>NUCLEOTIDE SEQUENCE</scope>
    <source>
        <tissue evidence="3">Leaf</tissue>
    </source>
</reference>
<evidence type="ECO:0000313" key="2">
    <source>
        <dbReference type="EMBL" id="KZN05910.1"/>
    </source>
</evidence>
<dbReference type="Gene3D" id="1.10.275.10">
    <property type="entry name" value="Fumarase/aspartase (N-terminal domain)"/>
    <property type="match status" value="1"/>
</dbReference>
<dbReference type="InterPro" id="IPR008948">
    <property type="entry name" value="L-Aspartase-like"/>
</dbReference>
<dbReference type="SUPFAM" id="SSF48557">
    <property type="entry name" value="L-aspartase-like"/>
    <property type="match status" value="1"/>
</dbReference>
<dbReference type="Proteomes" id="UP000077755">
    <property type="component" value="Chromosome 2"/>
</dbReference>
<evidence type="ECO:0000313" key="4">
    <source>
        <dbReference type="Proteomes" id="UP000077755"/>
    </source>
</evidence>
<dbReference type="InterPro" id="IPR022761">
    <property type="entry name" value="Fumarate_lyase_N"/>
</dbReference>
<dbReference type="GO" id="GO:0006106">
    <property type="term" value="P:fumarate metabolic process"/>
    <property type="evidence" value="ECO:0007669"/>
    <property type="project" value="InterPro"/>
</dbReference>